<dbReference type="FunFam" id="1.10.220.10:FF:000002">
    <property type="entry name" value="Annexin"/>
    <property type="match status" value="1"/>
</dbReference>
<keyword evidence="4 11" id="KW-0106">Calcium</keyword>
<sequence>MRTLGGSLSGVSSLLCLLAAGSVLGKNLPRVTRFLYSHSGVGTRPRSCWLGAVARPRTPSRHERDCGRGHLPTRGRGEMAGTVKGASNFNADADAQKLRQAMKGLGTDEDAIIEVLVNRNLAQRQEIKIRYKSTIGRDLISDLKSELSGNFEKVIIGLMTPVTLYDVEELHRAIKGAGTDEGCLIEILASRTNEEIRRINETYRQQYGSSLEDDIVSDTSSMFRRVLVSLSTGNRDESHHVNEGQVQQDAQALYEAGEKRWGTDEAQFMGILCTRNRHHLLRVFDEYKSISGKDIMESIKSEMSGDLEDALLAIVKCMRSKSGYFAERLYKSMKGFGTDDATLIRIMVSRCEIDMIDIKAEFKRMYGKSLYSFIKGDTSGDYRKVLLVLCGGED</sequence>
<evidence type="ECO:0000256" key="13">
    <source>
        <dbReference type="SAM" id="SignalP"/>
    </source>
</evidence>
<evidence type="ECO:0000256" key="9">
    <source>
        <dbReference type="ARBA" id="ARBA00023329"/>
    </source>
</evidence>
<dbReference type="PRINTS" id="PR00196">
    <property type="entry name" value="ANNEXIN"/>
</dbReference>
<dbReference type="PROSITE" id="PS51897">
    <property type="entry name" value="ANNEXIN_2"/>
    <property type="match status" value="4"/>
</dbReference>
<comment type="subcellular location">
    <subcellularLocation>
        <location evidence="10">Zymogen granule membrane</location>
        <topology evidence="10">Peripheral membrane protein</topology>
    </subcellularLocation>
</comment>
<evidence type="ECO:0000256" key="7">
    <source>
        <dbReference type="ARBA" id="ARBA00023216"/>
    </source>
</evidence>
<keyword evidence="13" id="KW-0732">Signal</keyword>
<dbReference type="PRINTS" id="PR00200">
    <property type="entry name" value="ANNEXINIV"/>
</dbReference>
<organism evidence="14 15">
    <name type="scientific">Varanus komodoensis</name>
    <name type="common">Komodo dragon</name>
    <dbReference type="NCBI Taxonomy" id="61221"/>
    <lineage>
        <taxon>Eukaryota</taxon>
        <taxon>Metazoa</taxon>
        <taxon>Chordata</taxon>
        <taxon>Craniata</taxon>
        <taxon>Vertebrata</taxon>
        <taxon>Euteleostomi</taxon>
        <taxon>Lepidosauria</taxon>
        <taxon>Squamata</taxon>
        <taxon>Bifurcata</taxon>
        <taxon>Unidentata</taxon>
        <taxon>Episquamata</taxon>
        <taxon>Toxicofera</taxon>
        <taxon>Anguimorpha</taxon>
        <taxon>Paleoanguimorpha</taxon>
        <taxon>Varanoidea</taxon>
        <taxon>Varanidae</taxon>
        <taxon>Varanus</taxon>
    </lineage>
</organism>
<keyword evidence="6" id="KW-0472">Membrane</keyword>
<reference evidence="14" key="2">
    <citation type="submission" date="2025-09" db="UniProtKB">
        <authorList>
            <consortium name="Ensembl"/>
        </authorList>
    </citation>
    <scope>IDENTIFICATION</scope>
</reference>
<dbReference type="FunFam" id="1.10.220.10:FF:000001">
    <property type="entry name" value="Annexin"/>
    <property type="match status" value="1"/>
</dbReference>
<dbReference type="Gene3D" id="1.10.220.10">
    <property type="entry name" value="Annexin"/>
    <property type="match status" value="4"/>
</dbReference>
<evidence type="ECO:0000256" key="2">
    <source>
        <dbReference type="ARBA" id="ARBA00022553"/>
    </source>
</evidence>
<evidence type="ECO:0000256" key="5">
    <source>
        <dbReference type="ARBA" id="ARBA00022990"/>
    </source>
</evidence>
<comment type="similarity">
    <text evidence="1 11">Belongs to the annexin family.</text>
</comment>
<dbReference type="PANTHER" id="PTHR10502">
    <property type="entry name" value="ANNEXIN"/>
    <property type="match status" value="1"/>
</dbReference>
<dbReference type="GO" id="GO:0005634">
    <property type="term" value="C:nucleus"/>
    <property type="evidence" value="ECO:0007669"/>
    <property type="project" value="TreeGrafter"/>
</dbReference>
<comment type="domain">
    <text evidence="11">A pair of annexin repeats may form one binding site for calcium and phospholipid.</text>
</comment>
<evidence type="ECO:0000256" key="3">
    <source>
        <dbReference type="ARBA" id="ARBA00022737"/>
    </source>
</evidence>
<reference evidence="14" key="1">
    <citation type="submission" date="2025-08" db="UniProtKB">
        <authorList>
            <consortium name="Ensembl"/>
        </authorList>
    </citation>
    <scope>IDENTIFICATION</scope>
</reference>
<dbReference type="FunFam" id="1.10.220.10:FF:000004">
    <property type="entry name" value="Annexin"/>
    <property type="match status" value="1"/>
</dbReference>
<dbReference type="InterPro" id="IPR037104">
    <property type="entry name" value="Annexin_sf"/>
</dbReference>
<keyword evidence="7 11" id="KW-0041">Annexin</keyword>
<evidence type="ECO:0000256" key="8">
    <source>
        <dbReference type="ARBA" id="ARBA00023302"/>
    </source>
</evidence>
<keyword evidence="8 11" id="KW-0111">Calcium/phospholipid-binding</keyword>
<evidence type="ECO:0000256" key="12">
    <source>
        <dbReference type="SAM" id="MobiDB-lite"/>
    </source>
</evidence>
<dbReference type="FunFam" id="1.10.220.10:FF:000003">
    <property type="entry name" value="Annexin"/>
    <property type="match status" value="1"/>
</dbReference>
<feature type="signal peptide" evidence="13">
    <location>
        <begin position="1"/>
        <end position="25"/>
    </location>
</feature>
<feature type="chain" id="PRO_5034057724" description="Annexin" evidence="13">
    <location>
        <begin position="26"/>
        <end position="394"/>
    </location>
</feature>
<evidence type="ECO:0000313" key="14">
    <source>
        <dbReference type="Ensembl" id="ENSVKKP00000003534.1"/>
    </source>
</evidence>
<dbReference type="PANTHER" id="PTHR10502:SF28">
    <property type="entry name" value="ANNEXIN A4"/>
    <property type="match status" value="1"/>
</dbReference>
<evidence type="ECO:0000256" key="6">
    <source>
        <dbReference type="ARBA" id="ARBA00023136"/>
    </source>
</evidence>
<keyword evidence="2" id="KW-0597">Phosphoprotein</keyword>
<dbReference type="AlphaFoldDB" id="A0A8D2IRD3"/>
<dbReference type="GO" id="GO:0005509">
    <property type="term" value="F:calcium ion binding"/>
    <property type="evidence" value="ECO:0007669"/>
    <property type="project" value="InterPro"/>
</dbReference>
<accession>A0A8D2IRD3</accession>
<dbReference type="GO" id="GO:0005886">
    <property type="term" value="C:plasma membrane"/>
    <property type="evidence" value="ECO:0007669"/>
    <property type="project" value="TreeGrafter"/>
</dbReference>
<protein>
    <recommendedName>
        <fullName evidence="11">Annexin</fullName>
    </recommendedName>
</protein>
<keyword evidence="15" id="KW-1185">Reference proteome</keyword>
<evidence type="ECO:0000256" key="1">
    <source>
        <dbReference type="ARBA" id="ARBA00007831"/>
    </source>
</evidence>
<gene>
    <name evidence="14" type="primary">ANXA4</name>
</gene>
<evidence type="ECO:0000256" key="11">
    <source>
        <dbReference type="RuleBase" id="RU003540"/>
    </source>
</evidence>
<feature type="region of interest" description="Disordered" evidence="12">
    <location>
        <begin position="58"/>
        <end position="81"/>
    </location>
</feature>
<dbReference type="InterPro" id="IPR001464">
    <property type="entry name" value="Annexin"/>
</dbReference>
<dbReference type="Ensembl" id="ENSVKKT00000003632.1">
    <property type="protein sequence ID" value="ENSVKKP00000003534.1"/>
    <property type="gene ID" value="ENSVKKG00000001762.1"/>
</dbReference>
<evidence type="ECO:0000313" key="15">
    <source>
        <dbReference type="Proteomes" id="UP000694545"/>
    </source>
</evidence>
<dbReference type="SUPFAM" id="SSF47874">
    <property type="entry name" value="Annexin"/>
    <property type="match status" value="1"/>
</dbReference>
<dbReference type="GO" id="GO:0001786">
    <property type="term" value="F:phosphatidylserine binding"/>
    <property type="evidence" value="ECO:0007669"/>
    <property type="project" value="TreeGrafter"/>
</dbReference>
<dbReference type="GO" id="GO:0042589">
    <property type="term" value="C:zymogen granule membrane"/>
    <property type="evidence" value="ECO:0007669"/>
    <property type="project" value="UniProtKB-SubCell"/>
</dbReference>
<proteinExistence type="inferred from homology"/>
<evidence type="ECO:0000256" key="10">
    <source>
        <dbReference type="ARBA" id="ARBA00024321"/>
    </source>
</evidence>
<dbReference type="Pfam" id="PF00191">
    <property type="entry name" value="Annexin"/>
    <property type="match status" value="4"/>
</dbReference>
<keyword evidence="3 11" id="KW-0677">Repeat</keyword>
<evidence type="ECO:0000256" key="4">
    <source>
        <dbReference type="ARBA" id="ARBA00022837"/>
    </source>
</evidence>
<dbReference type="PROSITE" id="PS00223">
    <property type="entry name" value="ANNEXIN_1"/>
    <property type="match status" value="3"/>
</dbReference>
<name>A0A8D2IRD3_VARKO</name>
<keyword evidence="5" id="KW-0007">Acetylation</keyword>
<dbReference type="InterPro" id="IPR002391">
    <property type="entry name" value="ANX4"/>
</dbReference>
<dbReference type="InterPro" id="IPR018252">
    <property type="entry name" value="Annexin_repeat_CS"/>
</dbReference>
<dbReference type="SMART" id="SM00335">
    <property type="entry name" value="ANX"/>
    <property type="match status" value="4"/>
</dbReference>
<dbReference type="GO" id="GO:0005544">
    <property type="term" value="F:calcium-dependent phospholipid binding"/>
    <property type="evidence" value="ECO:0007669"/>
    <property type="project" value="UniProtKB-KW"/>
</dbReference>
<dbReference type="OMA" id="ASNWVIM"/>
<dbReference type="Proteomes" id="UP000694545">
    <property type="component" value="Unplaced"/>
</dbReference>
<keyword evidence="9" id="KW-0968">Cytoplasmic vesicle</keyword>
<dbReference type="InterPro" id="IPR018502">
    <property type="entry name" value="Annexin_repeat"/>
</dbReference>